<evidence type="ECO:0000313" key="6">
    <source>
        <dbReference type="EMBL" id="GMH13598.1"/>
    </source>
</evidence>
<dbReference type="InterPro" id="IPR003347">
    <property type="entry name" value="JmjC_dom"/>
</dbReference>
<comment type="function">
    <text evidence="3">Oxygenase that can act as both a histone lysine demethylase and a ribosomal histidine hydroxylase.</text>
</comment>
<organism evidence="6 7">
    <name type="scientific">Nepenthes gracilis</name>
    <name type="common">Slender pitcher plant</name>
    <dbReference type="NCBI Taxonomy" id="150966"/>
    <lineage>
        <taxon>Eukaryota</taxon>
        <taxon>Viridiplantae</taxon>
        <taxon>Streptophyta</taxon>
        <taxon>Embryophyta</taxon>
        <taxon>Tracheophyta</taxon>
        <taxon>Spermatophyta</taxon>
        <taxon>Magnoliopsida</taxon>
        <taxon>eudicotyledons</taxon>
        <taxon>Gunneridae</taxon>
        <taxon>Pentapetalae</taxon>
        <taxon>Caryophyllales</taxon>
        <taxon>Nepenthaceae</taxon>
        <taxon>Nepenthes</taxon>
    </lineage>
</organism>
<feature type="compositionally biased region" description="Basic residues" evidence="4">
    <location>
        <begin position="11"/>
        <end position="28"/>
    </location>
</feature>
<dbReference type="Pfam" id="PF08007">
    <property type="entry name" value="JmjC_2"/>
    <property type="match status" value="1"/>
</dbReference>
<dbReference type="Gene3D" id="2.60.120.650">
    <property type="entry name" value="Cupin"/>
    <property type="match status" value="1"/>
</dbReference>
<feature type="region of interest" description="Disordered" evidence="4">
    <location>
        <begin position="1"/>
        <end position="28"/>
    </location>
</feature>
<keyword evidence="1 3" id="KW-0479">Metal-binding</keyword>
<keyword evidence="3" id="KW-0805">Transcription regulation</keyword>
<evidence type="ECO:0000256" key="3">
    <source>
        <dbReference type="RuleBase" id="RU366061"/>
    </source>
</evidence>
<keyword evidence="3" id="KW-0804">Transcription</keyword>
<dbReference type="EC" id="1.14.11.-" evidence="3"/>
<feature type="domain" description="JmjC" evidence="5">
    <location>
        <begin position="416"/>
        <end position="596"/>
    </location>
</feature>
<dbReference type="GO" id="GO:0005730">
    <property type="term" value="C:nucleolus"/>
    <property type="evidence" value="ECO:0007669"/>
    <property type="project" value="TreeGrafter"/>
</dbReference>
<evidence type="ECO:0000256" key="1">
    <source>
        <dbReference type="ARBA" id="ARBA00022723"/>
    </source>
</evidence>
<name>A0AAD3SLN2_NEPGR</name>
<dbReference type="AlphaFoldDB" id="A0AAD3SLN2"/>
<dbReference type="Proteomes" id="UP001279734">
    <property type="component" value="Unassembled WGS sequence"/>
</dbReference>
<keyword evidence="3" id="KW-0560">Oxidoreductase</keyword>
<evidence type="ECO:0000256" key="2">
    <source>
        <dbReference type="ARBA" id="ARBA00023004"/>
    </source>
</evidence>
<dbReference type="PANTHER" id="PTHR13096:SF9">
    <property type="entry name" value="BIFUNCTIONAL LYSINE-SPECIFIC DEMETHYLASE AND HISTIDYL-HYDROXYLASE"/>
    <property type="match status" value="1"/>
</dbReference>
<dbReference type="PROSITE" id="PS51184">
    <property type="entry name" value="JMJC"/>
    <property type="match status" value="1"/>
</dbReference>
<dbReference type="GO" id="GO:0005506">
    <property type="term" value="F:iron ion binding"/>
    <property type="evidence" value="ECO:0007669"/>
    <property type="project" value="UniProtKB-UniRule"/>
</dbReference>
<comment type="similarity">
    <text evidence="3">Belongs to the ROX family.</text>
</comment>
<dbReference type="EMBL" id="BSYO01000013">
    <property type="protein sequence ID" value="GMH13598.1"/>
    <property type="molecule type" value="Genomic_DNA"/>
</dbReference>
<keyword evidence="3" id="KW-0223">Dioxygenase</keyword>
<dbReference type="GO" id="GO:0051864">
    <property type="term" value="F:histone H3K36 demethylase activity"/>
    <property type="evidence" value="ECO:0007669"/>
    <property type="project" value="TreeGrafter"/>
</dbReference>
<keyword evidence="3" id="KW-0539">Nucleus</keyword>
<evidence type="ECO:0000313" key="7">
    <source>
        <dbReference type="Proteomes" id="UP001279734"/>
    </source>
</evidence>
<accession>A0AAD3SLN2</accession>
<sequence length="780" mass="87663">MEEREMGSRRADKRRRKSKTSHIAHRRPSNPETLFSLTLAALTNPQNPSSESLIKTSLNVLLRLFLKESPNLFSPTQEDTVNSVLALLPLLFKSRCAEILWASARIVGAASLISVEMNGKIASDAEIVKALARKVVSSERRVAMAACNSILDVSTTSFGRQRLLELSALNYLMLGFLQVLKSSGSSSSLCTVDNRGAACLGVELREDELLLLLLNALVTLINSCSIEQQDKIPRKLIVTSLVHLKQLWPEVREQMLAGNIMTVCQGKHKCLSNLTANNLAESIFRLSMNALHTDRAIESEVVVRHIFGSGKSSFVDFISNHWESSPFLIRGMTKDLDKQGGIFSSFVKFNCAGKVPLFISSMLQGMVSCIPIASDETDILSFLEEIRGALGCPIIYQQDIRVLTIEPDLKTERHYFQGSLTDHSIKVPISFFVSDILKCEEAYKQGYTIALRGMEFRFKSIAAIADQVASLFGQPSVGANLYLTPPNSQGLACHCDDHCVFICQLLGTKQWTIYLEPVFQLPRLYQHLECPWGSMMQKRQIILNEGDVMYIPRGFPHEASTIVGTDGTAEFSLHVTLSVEIEPPFDWEGFAHVALLQWSQNLKVSLDLATGISSTFSVRFLHVAIRLIRNAEPVFRKACLVAADSLTSDPEDWLEHNQRAIFNSLINKIYELSSFTDALETIQIAIQRCEDPFCWMGWLSVLIDKEMSVHYWKFPSEGIDKLLPLIDQHRDSAEAAFVHVKSKFCREALFDDVKECYKKLHDMYKKTRNQYMNGMLSLHY</sequence>
<feature type="compositionally biased region" description="Basic and acidic residues" evidence="4">
    <location>
        <begin position="1"/>
        <end position="10"/>
    </location>
</feature>
<comment type="cofactor">
    <cofactor evidence="3">
        <name>Fe(2+)</name>
        <dbReference type="ChEBI" id="CHEBI:29033"/>
    </cofactor>
    <text evidence="3">Binds 1 Fe(2+) ion per subunit.</text>
</comment>
<comment type="caution">
    <text evidence="6">The sequence shown here is derived from an EMBL/GenBank/DDBJ whole genome shotgun (WGS) entry which is preliminary data.</text>
</comment>
<protein>
    <recommendedName>
        <fullName evidence="3">Bifunctional lysine-specific demethylase and histidyl-hydroxylase</fullName>
        <ecNumber evidence="3">1.14.11.-</ecNumber>
    </recommendedName>
</protein>
<keyword evidence="7" id="KW-1185">Reference proteome</keyword>
<dbReference type="GO" id="GO:0032453">
    <property type="term" value="F:histone H3K4 demethylase activity"/>
    <property type="evidence" value="ECO:0007669"/>
    <property type="project" value="TreeGrafter"/>
</dbReference>
<comment type="subcellular location">
    <subcellularLocation>
        <location evidence="3">Nucleus</location>
    </subcellularLocation>
</comment>
<reference evidence="6" key="1">
    <citation type="submission" date="2023-05" db="EMBL/GenBank/DDBJ databases">
        <title>Nepenthes gracilis genome sequencing.</title>
        <authorList>
            <person name="Fukushima K."/>
        </authorList>
    </citation>
    <scope>NUCLEOTIDE SEQUENCE</scope>
    <source>
        <strain evidence="6">SING2019-196</strain>
    </source>
</reference>
<dbReference type="PANTHER" id="PTHR13096">
    <property type="entry name" value="MINA53 MYC INDUCED NUCLEAR ANTIGEN"/>
    <property type="match status" value="1"/>
</dbReference>
<gene>
    <name evidence="6" type="ORF">Nepgr_015439</name>
</gene>
<keyword evidence="2 3" id="KW-0408">Iron</keyword>
<evidence type="ECO:0000256" key="4">
    <source>
        <dbReference type="SAM" id="MobiDB-lite"/>
    </source>
</evidence>
<proteinExistence type="inferred from homology"/>
<dbReference type="InterPro" id="IPR039994">
    <property type="entry name" value="NO66-like"/>
</dbReference>
<evidence type="ECO:0000259" key="5">
    <source>
        <dbReference type="PROSITE" id="PS51184"/>
    </source>
</evidence>
<dbReference type="SUPFAM" id="SSF51197">
    <property type="entry name" value="Clavaminate synthase-like"/>
    <property type="match status" value="1"/>
</dbReference>